<dbReference type="GO" id="GO:0008270">
    <property type="term" value="F:zinc ion binding"/>
    <property type="evidence" value="ECO:0007669"/>
    <property type="project" value="UniProtKB-KW"/>
</dbReference>
<evidence type="ECO:0000256" key="4">
    <source>
        <dbReference type="ARBA" id="ARBA00022771"/>
    </source>
</evidence>
<evidence type="ECO:0000256" key="7">
    <source>
        <dbReference type="PROSITE-ProRule" id="PRU00175"/>
    </source>
</evidence>
<evidence type="ECO:0000256" key="2">
    <source>
        <dbReference type="ARBA" id="ARBA00022443"/>
    </source>
</evidence>
<dbReference type="PANTHER" id="PTHR16079:SF4">
    <property type="entry name" value="E3 UBIQUITIN-PROTEIN LIGASE CHFR"/>
    <property type="match status" value="1"/>
</dbReference>
<dbReference type="PANTHER" id="PTHR16079">
    <property type="entry name" value="UBIQUITIN LIGASE PROTEIN CHFR"/>
    <property type="match status" value="1"/>
</dbReference>
<feature type="domain" description="SH3" evidence="10">
    <location>
        <begin position="897"/>
        <end position="958"/>
    </location>
</feature>
<dbReference type="InterPro" id="IPR018957">
    <property type="entry name" value="Znf_C3HC4_RING-type"/>
</dbReference>
<comment type="caution">
    <text evidence="12">The sequence shown here is derived from an EMBL/GenBank/DDBJ whole genome shotgun (WGS) entry which is preliminary data.</text>
</comment>
<feature type="compositionally biased region" description="Low complexity" evidence="9">
    <location>
        <begin position="480"/>
        <end position="498"/>
    </location>
</feature>
<protein>
    <submittedName>
        <fullName evidence="12">E3 ubiquitin-protein ligase</fullName>
    </submittedName>
</protein>
<keyword evidence="5" id="KW-0862">Zinc</keyword>
<dbReference type="AlphaFoldDB" id="A0AAN6WRR8"/>
<evidence type="ECO:0000256" key="9">
    <source>
        <dbReference type="SAM" id="MobiDB-lite"/>
    </source>
</evidence>
<dbReference type="InterPro" id="IPR052256">
    <property type="entry name" value="E3_ubiquitin-ligase_CHFR"/>
</dbReference>
<dbReference type="PROSITE" id="PS50002">
    <property type="entry name" value="SH3"/>
    <property type="match status" value="1"/>
</dbReference>
<feature type="compositionally biased region" description="Polar residues" evidence="9">
    <location>
        <begin position="337"/>
        <end position="347"/>
    </location>
</feature>
<dbReference type="InterPro" id="IPR001841">
    <property type="entry name" value="Znf_RING"/>
</dbReference>
<dbReference type="InterPro" id="IPR036028">
    <property type="entry name" value="SH3-like_dom_sf"/>
</dbReference>
<dbReference type="InterPro" id="IPR013083">
    <property type="entry name" value="Znf_RING/FYVE/PHD"/>
</dbReference>
<dbReference type="InterPro" id="IPR001452">
    <property type="entry name" value="SH3_domain"/>
</dbReference>
<keyword evidence="6" id="KW-0832">Ubl conjugation</keyword>
<evidence type="ECO:0000313" key="13">
    <source>
        <dbReference type="Proteomes" id="UP001302126"/>
    </source>
</evidence>
<comment type="similarity">
    <text evidence="1">Belongs to the SH3RF family.</text>
</comment>
<dbReference type="Pfam" id="PF00097">
    <property type="entry name" value="zf-C3HC4"/>
    <property type="match status" value="1"/>
</dbReference>
<dbReference type="SMART" id="SM00184">
    <property type="entry name" value="RING"/>
    <property type="match status" value="1"/>
</dbReference>
<evidence type="ECO:0000259" key="10">
    <source>
        <dbReference type="PROSITE" id="PS50002"/>
    </source>
</evidence>
<feature type="domain" description="RING-type" evidence="11">
    <location>
        <begin position="27"/>
        <end position="84"/>
    </location>
</feature>
<dbReference type="PROSITE" id="PS50089">
    <property type="entry name" value="ZF_RING_2"/>
    <property type="match status" value="1"/>
</dbReference>
<evidence type="ECO:0000256" key="6">
    <source>
        <dbReference type="ARBA" id="ARBA00022843"/>
    </source>
</evidence>
<proteinExistence type="inferred from homology"/>
<evidence type="ECO:0000256" key="5">
    <source>
        <dbReference type="ARBA" id="ARBA00022833"/>
    </source>
</evidence>
<keyword evidence="2 8" id="KW-0728">SH3 domain</keyword>
<feature type="region of interest" description="Disordered" evidence="9">
    <location>
        <begin position="692"/>
        <end position="732"/>
    </location>
</feature>
<dbReference type="EMBL" id="MU864413">
    <property type="protein sequence ID" value="KAK4186884.1"/>
    <property type="molecule type" value="Genomic_DNA"/>
</dbReference>
<evidence type="ECO:0000313" key="12">
    <source>
        <dbReference type="EMBL" id="KAK4186884.1"/>
    </source>
</evidence>
<gene>
    <name evidence="12" type="ORF">QBC35DRAFT_411697</name>
</gene>
<dbReference type="GO" id="GO:0004842">
    <property type="term" value="F:ubiquitin-protein transferase activity"/>
    <property type="evidence" value="ECO:0007669"/>
    <property type="project" value="TreeGrafter"/>
</dbReference>
<name>A0AAN6WRR8_9PEZI</name>
<dbReference type="Gene3D" id="2.30.30.40">
    <property type="entry name" value="SH3 Domains"/>
    <property type="match status" value="1"/>
</dbReference>
<evidence type="ECO:0000259" key="11">
    <source>
        <dbReference type="PROSITE" id="PS50089"/>
    </source>
</evidence>
<reference evidence="12" key="2">
    <citation type="submission" date="2023-05" db="EMBL/GenBank/DDBJ databases">
        <authorList>
            <consortium name="Lawrence Berkeley National Laboratory"/>
            <person name="Steindorff A."/>
            <person name="Hensen N."/>
            <person name="Bonometti L."/>
            <person name="Westerberg I."/>
            <person name="Brannstrom I.O."/>
            <person name="Guillou S."/>
            <person name="Cros-Aarteil S."/>
            <person name="Calhoun S."/>
            <person name="Haridas S."/>
            <person name="Kuo A."/>
            <person name="Mondo S."/>
            <person name="Pangilinan J."/>
            <person name="Riley R."/>
            <person name="Labutti K."/>
            <person name="Andreopoulos B."/>
            <person name="Lipzen A."/>
            <person name="Chen C."/>
            <person name="Yanf M."/>
            <person name="Daum C."/>
            <person name="Ng V."/>
            <person name="Clum A."/>
            <person name="Ohm R."/>
            <person name="Martin F."/>
            <person name="Silar P."/>
            <person name="Natvig D."/>
            <person name="Lalanne C."/>
            <person name="Gautier V."/>
            <person name="Ament-Velasquez S.L."/>
            <person name="Kruys A."/>
            <person name="Hutchinson M.I."/>
            <person name="Powell A.J."/>
            <person name="Barry K."/>
            <person name="Miller A.N."/>
            <person name="Grigoriev I.V."/>
            <person name="Debuchy R."/>
            <person name="Gladieux P."/>
            <person name="Thoren M.H."/>
            <person name="Johannesson H."/>
        </authorList>
    </citation>
    <scope>NUCLEOTIDE SEQUENCE</scope>
    <source>
        <strain evidence="12">PSN309</strain>
    </source>
</reference>
<evidence type="ECO:0000256" key="8">
    <source>
        <dbReference type="PROSITE-ProRule" id="PRU00192"/>
    </source>
</evidence>
<dbReference type="PROSITE" id="PS00518">
    <property type="entry name" value="ZF_RING_1"/>
    <property type="match status" value="1"/>
</dbReference>
<feature type="region of interest" description="Disordered" evidence="9">
    <location>
        <begin position="165"/>
        <end position="240"/>
    </location>
</feature>
<sequence length="958" mass="105484">MMESSRISGSSSTAAAPVVSLETELTCSICTDLLYQPLTLLDCLHTFCGACLKEWFSWQAVRAENAPGPPPPPEKAIFTCPSCREKVRDTRHDARVATLLEMFLALSPGKGKTEEEMREMDEKWKKGDPVMPKLSFANRTREQIRVDNMERQLLEEVQELSLREATEAAVRGSSGRPSGRSRDPSRVRESDQERRRRRRTAEGEGAESSDERRRRRRSESRQRAGTTSAITTRRGEADEGRIRQIEHQSSLRSLISSDGMDVREFEREIEEFARQIHEEGLLDGLDLENIDLQNNDELSRKITEAYRRRHRDRLRNDGGRRSNASAHSHRSDASGRPRSTTGEASRPTSRHTVRSRAPSAHSDGERARYPPSSSTQAHLEIQDSSRRRGASSSGRSATVPVPANQPEARLTGRSQTDLGIRASDVQPQRPSMGTEMRATSSPTTVTSPTSRGDSPHTRTSSSSAVRTERGLGITQPRIQSEPTAEASSSPRSSASPLELTTGSDAIDFAPTSGPLSAGLNTPPLVSPRRGQPLPRYKEPLIRCNTCQKEHIEYDLHFNCAICHHGEWNICLDCWRRRKGCLHWFGFGASAWAKWEKQKLTGPPAPPPHVLVAHRYLPPRAAPGGAEGRRTITTESPADRLQTGAFCSCCAVWTNDCYWRCDSCNEGEWGFCSDCVNQGKACSHPLQPLTYHPPAGSPRTASPSGGSGSNSRSSTPPGTSLAPAPVPQGPGTFHQVPTSVVLPTCELCRNTIPRTEQHYHCHSCPSSLTQGSTKQGGYNLCNGCYTSLVTTAKIAAENGPAGWRRCLHGHRMIVVGFTHDYKTGDVRRKVLKDWVGGRRLRFELAEGKFPGMQVCSWKDSTGTRLEKLVALDVAVSTAGKSGSAHGHTFTEDFPPDGGFASKAVAGWGWIPSPDVQDELLFPKGAEILEVEDVNQEWFHGFYMGSQGLFPAPYVKLSGR</sequence>
<accession>A0AAN6WRR8</accession>
<feature type="region of interest" description="Disordered" evidence="9">
    <location>
        <begin position="309"/>
        <end position="533"/>
    </location>
</feature>
<dbReference type="SUPFAM" id="SSF57850">
    <property type="entry name" value="RING/U-box"/>
    <property type="match status" value="1"/>
</dbReference>
<dbReference type="GO" id="GO:0006511">
    <property type="term" value="P:ubiquitin-dependent protein catabolic process"/>
    <property type="evidence" value="ECO:0007669"/>
    <property type="project" value="TreeGrafter"/>
</dbReference>
<dbReference type="GO" id="GO:0005634">
    <property type="term" value="C:nucleus"/>
    <property type="evidence" value="ECO:0007669"/>
    <property type="project" value="TreeGrafter"/>
</dbReference>
<feature type="compositionally biased region" description="Basic and acidic residues" evidence="9">
    <location>
        <begin position="180"/>
        <end position="194"/>
    </location>
</feature>
<reference evidence="12" key="1">
    <citation type="journal article" date="2023" name="Mol. Phylogenet. Evol.">
        <title>Genome-scale phylogeny and comparative genomics of the fungal order Sordariales.</title>
        <authorList>
            <person name="Hensen N."/>
            <person name="Bonometti L."/>
            <person name="Westerberg I."/>
            <person name="Brannstrom I.O."/>
            <person name="Guillou S."/>
            <person name="Cros-Aarteil S."/>
            <person name="Calhoun S."/>
            <person name="Haridas S."/>
            <person name="Kuo A."/>
            <person name="Mondo S."/>
            <person name="Pangilinan J."/>
            <person name="Riley R."/>
            <person name="LaButti K."/>
            <person name="Andreopoulos B."/>
            <person name="Lipzen A."/>
            <person name="Chen C."/>
            <person name="Yan M."/>
            <person name="Daum C."/>
            <person name="Ng V."/>
            <person name="Clum A."/>
            <person name="Steindorff A."/>
            <person name="Ohm R.A."/>
            <person name="Martin F."/>
            <person name="Silar P."/>
            <person name="Natvig D.O."/>
            <person name="Lalanne C."/>
            <person name="Gautier V."/>
            <person name="Ament-Velasquez S.L."/>
            <person name="Kruys A."/>
            <person name="Hutchinson M.I."/>
            <person name="Powell A.J."/>
            <person name="Barry K."/>
            <person name="Miller A.N."/>
            <person name="Grigoriev I.V."/>
            <person name="Debuchy R."/>
            <person name="Gladieux P."/>
            <person name="Hiltunen Thoren M."/>
            <person name="Johannesson H."/>
        </authorList>
    </citation>
    <scope>NUCLEOTIDE SEQUENCE</scope>
    <source>
        <strain evidence="12">PSN309</strain>
    </source>
</reference>
<dbReference type="Proteomes" id="UP001302126">
    <property type="component" value="Unassembled WGS sequence"/>
</dbReference>
<feature type="compositionally biased region" description="Low complexity" evidence="9">
    <location>
        <begin position="439"/>
        <end position="450"/>
    </location>
</feature>
<evidence type="ECO:0000256" key="1">
    <source>
        <dbReference type="ARBA" id="ARBA00008649"/>
    </source>
</evidence>
<keyword evidence="13" id="KW-1185">Reference proteome</keyword>
<keyword evidence="3" id="KW-0479">Metal-binding</keyword>
<evidence type="ECO:0000256" key="3">
    <source>
        <dbReference type="ARBA" id="ARBA00022723"/>
    </source>
</evidence>
<dbReference type="SMART" id="SM00326">
    <property type="entry name" value="SH3"/>
    <property type="match status" value="1"/>
</dbReference>
<dbReference type="InterPro" id="IPR017907">
    <property type="entry name" value="Znf_RING_CS"/>
</dbReference>
<dbReference type="Gene3D" id="3.30.40.10">
    <property type="entry name" value="Zinc/RING finger domain, C3HC4 (zinc finger)"/>
    <property type="match status" value="1"/>
</dbReference>
<organism evidence="12 13">
    <name type="scientific">Podospora australis</name>
    <dbReference type="NCBI Taxonomy" id="1536484"/>
    <lineage>
        <taxon>Eukaryota</taxon>
        <taxon>Fungi</taxon>
        <taxon>Dikarya</taxon>
        <taxon>Ascomycota</taxon>
        <taxon>Pezizomycotina</taxon>
        <taxon>Sordariomycetes</taxon>
        <taxon>Sordariomycetidae</taxon>
        <taxon>Sordariales</taxon>
        <taxon>Podosporaceae</taxon>
        <taxon>Podospora</taxon>
    </lineage>
</organism>
<feature type="compositionally biased region" description="Low complexity" evidence="9">
    <location>
        <begin position="699"/>
        <end position="719"/>
    </location>
</feature>
<dbReference type="GO" id="GO:0016567">
    <property type="term" value="P:protein ubiquitination"/>
    <property type="evidence" value="ECO:0007669"/>
    <property type="project" value="TreeGrafter"/>
</dbReference>
<keyword evidence="4 7" id="KW-0863">Zinc-finger</keyword>
<dbReference type="SUPFAM" id="SSF50044">
    <property type="entry name" value="SH3-domain"/>
    <property type="match status" value="1"/>
</dbReference>